<dbReference type="Gene3D" id="1.10.10.1850">
    <property type="entry name" value="Sporulation protein-like"/>
    <property type="match status" value="1"/>
</dbReference>
<gene>
    <name evidence="1" type="ORF">SAMN05216180_1562</name>
</gene>
<organism evidence="1 2">
    <name type="scientific">Hydrogenoanaerobacterium saccharovorans</name>
    <dbReference type="NCBI Taxonomy" id="474960"/>
    <lineage>
        <taxon>Bacteria</taxon>
        <taxon>Bacillati</taxon>
        <taxon>Bacillota</taxon>
        <taxon>Clostridia</taxon>
        <taxon>Eubacteriales</taxon>
        <taxon>Oscillospiraceae</taxon>
        <taxon>Hydrogenoanaerobacterium</taxon>
    </lineage>
</organism>
<evidence type="ECO:0000313" key="2">
    <source>
        <dbReference type="Proteomes" id="UP000199158"/>
    </source>
</evidence>
<dbReference type="EMBL" id="FOCG01000001">
    <property type="protein sequence ID" value="SEM74611.1"/>
    <property type="molecule type" value="Genomic_DNA"/>
</dbReference>
<keyword evidence="2" id="KW-1185">Reference proteome</keyword>
<dbReference type="Proteomes" id="UP000199158">
    <property type="component" value="Unassembled WGS sequence"/>
</dbReference>
<dbReference type="Pfam" id="PF14203">
    <property type="entry name" value="TTRAP"/>
    <property type="match status" value="1"/>
</dbReference>
<proteinExistence type="predicted"/>
<dbReference type="InterPro" id="IPR025468">
    <property type="entry name" value="TTRAP"/>
</dbReference>
<accession>A0A1H8AUW8</accession>
<protein>
    <submittedName>
        <fullName evidence="1">Putative tranposon-transfer assisting protein</fullName>
    </submittedName>
</protein>
<evidence type="ECO:0000313" key="1">
    <source>
        <dbReference type="EMBL" id="SEM74611.1"/>
    </source>
</evidence>
<dbReference type="STRING" id="474960.SAMN05216180_1562"/>
<dbReference type="InterPro" id="IPR041965">
    <property type="entry name" value="TTRAP_sf"/>
</dbReference>
<reference evidence="1 2" key="1">
    <citation type="submission" date="2016-10" db="EMBL/GenBank/DDBJ databases">
        <authorList>
            <person name="de Groot N.N."/>
        </authorList>
    </citation>
    <scope>NUCLEOTIDE SEQUENCE [LARGE SCALE GENOMIC DNA]</scope>
    <source>
        <strain evidence="1 2">CGMCC 1.5070</strain>
    </source>
</reference>
<name>A0A1H8AUW8_9FIRM</name>
<dbReference type="RefSeq" id="WP_092753293.1">
    <property type="nucleotide sequence ID" value="NZ_FOCG01000001.1"/>
</dbReference>
<dbReference type="AlphaFoldDB" id="A0A1H8AUW8"/>
<sequence>MFTIDELSVINMYAKSPLNKNQLLSSLKEVQPFIEDADMQNLVSTLIGKIERTSQNELQELNLTTIFDEF</sequence>